<keyword evidence="4" id="KW-1185">Reference proteome</keyword>
<dbReference type="SUPFAM" id="SSF52058">
    <property type="entry name" value="L domain-like"/>
    <property type="match status" value="1"/>
</dbReference>
<feature type="domain" description="Fibronectin type-III" evidence="2">
    <location>
        <begin position="403"/>
        <end position="501"/>
    </location>
</feature>
<dbReference type="PROSITE" id="PS50853">
    <property type="entry name" value="FN3"/>
    <property type="match status" value="1"/>
</dbReference>
<dbReference type="Gene3D" id="2.60.40.10">
    <property type="entry name" value="Immunoglobulins"/>
    <property type="match status" value="1"/>
</dbReference>
<dbReference type="InterPro" id="IPR003961">
    <property type="entry name" value="FN3_dom"/>
</dbReference>
<dbReference type="RefSeq" id="WP_186928401.1">
    <property type="nucleotide sequence ID" value="NZ_JACOOJ010000003.1"/>
</dbReference>
<dbReference type="EMBL" id="JACOOJ010000003">
    <property type="protein sequence ID" value="MBC5631661.1"/>
    <property type="molecule type" value="Genomic_DNA"/>
</dbReference>
<evidence type="ECO:0000313" key="4">
    <source>
        <dbReference type="Proteomes" id="UP000651475"/>
    </source>
</evidence>
<dbReference type="InterPro" id="IPR013783">
    <property type="entry name" value="Ig-like_fold"/>
</dbReference>
<dbReference type="SMART" id="SM00060">
    <property type="entry name" value="FN3"/>
    <property type="match status" value="1"/>
</dbReference>
<organism evidence="3 4">
    <name type="scientific">Parabacteroides hominis</name>
    <dbReference type="NCBI Taxonomy" id="2763057"/>
    <lineage>
        <taxon>Bacteria</taxon>
        <taxon>Pseudomonadati</taxon>
        <taxon>Bacteroidota</taxon>
        <taxon>Bacteroidia</taxon>
        <taxon>Bacteroidales</taxon>
        <taxon>Tannerellaceae</taxon>
        <taxon>Parabacteroides</taxon>
    </lineage>
</organism>
<evidence type="ECO:0000259" key="2">
    <source>
        <dbReference type="PROSITE" id="PS50853"/>
    </source>
</evidence>
<reference evidence="3 4" key="1">
    <citation type="submission" date="2020-08" db="EMBL/GenBank/DDBJ databases">
        <title>Genome public.</title>
        <authorList>
            <person name="Liu C."/>
            <person name="Sun Q."/>
        </authorList>
    </citation>
    <scope>NUCLEOTIDE SEQUENCE [LARGE SCALE GENOMIC DNA]</scope>
    <source>
        <strain evidence="3 4">NSJ-79</strain>
    </source>
</reference>
<dbReference type="Gene3D" id="3.80.10.10">
    <property type="entry name" value="Ribonuclease Inhibitor"/>
    <property type="match status" value="3"/>
</dbReference>
<dbReference type="InterPro" id="IPR026906">
    <property type="entry name" value="LRR_5"/>
</dbReference>
<evidence type="ECO:0000313" key="3">
    <source>
        <dbReference type="EMBL" id="MBC5631661.1"/>
    </source>
</evidence>
<proteinExistence type="predicted"/>
<dbReference type="PANTHER" id="PTHR45661:SF3">
    <property type="entry name" value="IG-LIKE DOMAIN-CONTAINING PROTEIN"/>
    <property type="match status" value="1"/>
</dbReference>
<dbReference type="Proteomes" id="UP000651475">
    <property type="component" value="Unassembled WGS sequence"/>
</dbReference>
<feature type="chain" id="PRO_5047484514" evidence="1">
    <location>
        <begin position="26"/>
        <end position="576"/>
    </location>
</feature>
<accession>A0ABR7DJP4</accession>
<dbReference type="InterPro" id="IPR053139">
    <property type="entry name" value="Surface_bspA-like"/>
</dbReference>
<dbReference type="SUPFAM" id="SSF49265">
    <property type="entry name" value="Fibronectin type III"/>
    <property type="match status" value="1"/>
</dbReference>
<dbReference type="PANTHER" id="PTHR45661">
    <property type="entry name" value="SURFACE ANTIGEN"/>
    <property type="match status" value="1"/>
</dbReference>
<protein>
    <submittedName>
        <fullName evidence="3">Leucine-rich repeat protein</fullName>
    </submittedName>
</protein>
<gene>
    <name evidence="3" type="ORF">H8S65_02550</name>
</gene>
<dbReference type="InterPro" id="IPR032675">
    <property type="entry name" value="LRR_dom_sf"/>
</dbReference>
<dbReference type="CDD" id="cd00063">
    <property type="entry name" value="FN3"/>
    <property type="match status" value="1"/>
</dbReference>
<evidence type="ECO:0000256" key="1">
    <source>
        <dbReference type="SAM" id="SignalP"/>
    </source>
</evidence>
<dbReference type="Pfam" id="PF13306">
    <property type="entry name" value="LRR_5"/>
    <property type="match status" value="2"/>
</dbReference>
<sequence>MNMIKFYTIMLWACIAFWGITPQLAAQEDLIPEGTTEIKDLAFKDRTDLTEVVIPEGVTRIGKYAFYNCTNMSSIKLPSSLISIDDYAFFYCSKLSTITLPENLETIGENAFVYALGGQQELVIPDKVKSIGPSAFGYAPAATRVKLGKSVENLQYSFAYCDQLESYEVAEDNPKYCSADGVLFSKDMKKLYYYPAAKAATSYKLPDGTTTLNGDFPFYRCKNLETVDLNNVTVVEDSYDYVNDSAEPYSIFTICKSLKEIKVASGNPAFATVDGVLFNKDMTRLESYPAGNGKDAYTVPDGTTTIRYGAFNWNKDLVSVTFPASITDLGTTPFAGWSKLGTITLKSTTPPALASGLGNGTLDGSMATEKFAGTINVPAGSSDAYRAAAGWSQYADLFVEEAAPFEPEIQETTDSTLVIAWEPFTGATGYMLDIYADEDKTDKVASYTFDAAGKPLKATAFSYTVEGLKAGTAYYIETIAIKQSGNETTVLARNTIEAKTSGIPTANEIITAGKPSILAYNGQIIIRTASETDIRIYDLSGHCVVTGKVNGYGAYDMAKGFYIVVAGSERSKIIVQ</sequence>
<keyword evidence="1" id="KW-0732">Signal</keyword>
<dbReference type="InterPro" id="IPR036116">
    <property type="entry name" value="FN3_sf"/>
</dbReference>
<comment type="caution">
    <text evidence="3">The sequence shown here is derived from an EMBL/GenBank/DDBJ whole genome shotgun (WGS) entry which is preliminary data.</text>
</comment>
<feature type="signal peptide" evidence="1">
    <location>
        <begin position="1"/>
        <end position="25"/>
    </location>
</feature>
<name>A0ABR7DJP4_9BACT</name>